<keyword evidence="2" id="KW-1185">Reference proteome</keyword>
<evidence type="ECO:0000313" key="2">
    <source>
        <dbReference type="Proteomes" id="UP000249057"/>
    </source>
</evidence>
<name>A0ACD1FXT4_9EURO</name>
<proteinExistence type="predicted"/>
<protein>
    <submittedName>
        <fullName evidence="1">Uncharacterized protein</fullName>
    </submittedName>
</protein>
<accession>A0ACD1FXT4</accession>
<gene>
    <name evidence="1" type="ORF">BO95DRAFT_485245</name>
</gene>
<sequence>MNFFLLLLLLLLLFFQVTRSLTTTPTTLHKSETRHNGGERTIYFDSDQILRIKWLERLFQGQKQNVCHCLIKRPTSFTAGFDAWCRRKFPGVLITPQMAMHQTVVTMFSWLIIEFSRQHISGWAS</sequence>
<dbReference type="EMBL" id="KZ825383">
    <property type="protein sequence ID" value="RAH41779.1"/>
    <property type="molecule type" value="Genomic_DNA"/>
</dbReference>
<organism evidence="1 2">
    <name type="scientific">Aspergillus brunneoviolaceus CBS 621.78</name>
    <dbReference type="NCBI Taxonomy" id="1450534"/>
    <lineage>
        <taxon>Eukaryota</taxon>
        <taxon>Fungi</taxon>
        <taxon>Dikarya</taxon>
        <taxon>Ascomycota</taxon>
        <taxon>Pezizomycotina</taxon>
        <taxon>Eurotiomycetes</taxon>
        <taxon>Eurotiomycetidae</taxon>
        <taxon>Eurotiales</taxon>
        <taxon>Aspergillaceae</taxon>
        <taxon>Aspergillus</taxon>
        <taxon>Aspergillus subgen. Circumdati</taxon>
    </lineage>
</organism>
<reference evidence="1" key="1">
    <citation type="submission" date="2018-02" db="EMBL/GenBank/DDBJ databases">
        <title>The genomes of Aspergillus section Nigri reveals drivers in fungal speciation.</title>
        <authorList>
            <consortium name="DOE Joint Genome Institute"/>
            <person name="Vesth T.C."/>
            <person name="Nybo J."/>
            <person name="Theobald S."/>
            <person name="Brandl J."/>
            <person name="Frisvad J.C."/>
            <person name="Nielsen K.F."/>
            <person name="Lyhne E.K."/>
            <person name="Kogle M.E."/>
            <person name="Kuo A."/>
            <person name="Riley R."/>
            <person name="Clum A."/>
            <person name="Nolan M."/>
            <person name="Lipzen A."/>
            <person name="Salamov A."/>
            <person name="Henrissat B."/>
            <person name="Wiebenga A."/>
            <person name="De vries R.P."/>
            <person name="Grigoriev I.V."/>
            <person name="Mortensen U.H."/>
            <person name="Andersen M.R."/>
            <person name="Baker S.E."/>
        </authorList>
    </citation>
    <scope>NUCLEOTIDE SEQUENCE</scope>
    <source>
        <strain evidence="1">CBS 621.78</strain>
    </source>
</reference>
<evidence type="ECO:0000313" key="1">
    <source>
        <dbReference type="EMBL" id="RAH41779.1"/>
    </source>
</evidence>
<dbReference type="Proteomes" id="UP000249057">
    <property type="component" value="Unassembled WGS sequence"/>
</dbReference>